<reference evidence="4" key="1">
    <citation type="journal article" date="2012" name="Nat. Biotechnol.">
        <title>Reference genome sequence of the model plant Setaria.</title>
        <authorList>
            <person name="Bennetzen J.L."/>
            <person name="Schmutz J."/>
            <person name="Wang H."/>
            <person name="Percifield R."/>
            <person name="Hawkins J."/>
            <person name="Pontaroli A.C."/>
            <person name="Estep M."/>
            <person name="Feng L."/>
            <person name="Vaughn J.N."/>
            <person name="Grimwood J."/>
            <person name="Jenkins J."/>
            <person name="Barry K."/>
            <person name="Lindquist E."/>
            <person name="Hellsten U."/>
            <person name="Deshpande S."/>
            <person name="Wang X."/>
            <person name="Wu X."/>
            <person name="Mitros T."/>
            <person name="Triplett J."/>
            <person name="Yang X."/>
            <person name="Ye C.Y."/>
            <person name="Mauro-Herrera M."/>
            <person name="Wang L."/>
            <person name="Li P."/>
            <person name="Sharma M."/>
            <person name="Sharma R."/>
            <person name="Ronald P.C."/>
            <person name="Panaud O."/>
            <person name="Kellogg E.A."/>
            <person name="Brutnell T.P."/>
            <person name="Doust A.N."/>
            <person name="Tuskan G.A."/>
            <person name="Rokhsar D."/>
            <person name="Devos K.M."/>
        </authorList>
    </citation>
    <scope>NUCLEOTIDE SEQUENCE [LARGE SCALE GENOMIC DNA]</scope>
    <source>
        <strain evidence="4">cv. Yugu1</strain>
    </source>
</reference>
<dbReference type="STRING" id="4555.K4A1A8"/>
<dbReference type="InterPro" id="IPR001810">
    <property type="entry name" value="F-box_dom"/>
</dbReference>
<dbReference type="Pfam" id="PF24750">
    <property type="entry name" value="b-prop_At3g26010-like"/>
    <property type="match status" value="1"/>
</dbReference>
<dbReference type="InterPro" id="IPR036047">
    <property type="entry name" value="F-box-like_dom_sf"/>
</dbReference>
<dbReference type="InterPro" id="IPR056592">
    <property type="entry name" value="Beta-prop_At3g26010-like"/>
</dbReference>
<protein>
    <submittedName>
        <fullName evidence="3">Uncharacterized protein</fullName>
    </submittedName>
</protein>
<sequence>MDSPKTKRGEVADAILSRLPAKPLFRFKCVSKGWCDLIAGRLGRRKFPQTLEGFFFGGGGDGGGVNYGHFINLSGRSVPLVDASFSFLTKLPGIKNIDLLSAHNGLLLFEHFRDRHRYEYIVCNPATEQWVSVPSSGITPYPPVEGNYYSLTLAHNLLIFDPAVSSHFHLLQFRNLCWFETVQVQAVRVFSSETGVWRDIKGEGEDKIQSKLGWANVNGMLHIPVYKHYLQSQQKDIIAVVDLQGKKNMAIHWPDMNEFAAPVFIVHIIELSIWVLEDYGAAQWVLKQSVSCLQLFGEISCGVDDLDVVAIHPDRNLVFFVHRYNWKLVSYDMDSEDEVYDLCTLGHGGGLIIPYVPYFAER</sequence>
<feature type="domain" description="F-box protein At3g26010-like beta-propeller" evidence="2">
    <location>
        <begin position="94"/>
        <end position="336"/>
    </location>
</feature>
<evidence type="ECO:0000313" key="4">
    <source>
        <dbReference type="Proteomes" id="UP000004995"/>
    </source>
</evidence>
<evidence type="ECO:0000259" key="1">
    <source>
        <dbReference type="Pfam" id="PF00646"/>
    </source>
</evidence>
<dbReference type="SUPFAM" id="SSF81383">
    <property type="entry name" value="F-box domain"/>
    <property type="match status" value="1"/>
</dbReference>
<dbReference type="Gramene" id="KQL22785">
    <property type="protein sequence ID" value="KQL22785"/>
    <property type="gene ID" value="SETIT_032651mg"/>
</dbReference>
<dbReference type="Pfam" id="PF00646">
    <property type="entry name" value="F-box"/>
    <property type="match status" value="1"/>
</dbReference>
<reference evidence="3" key="2">
    <citation type="submission" date="2018-08" db="UniProtKB">
        <authorList>
            <consortium name="EnsemblPlants"/>
        </authorList>
    </citation>
    <scope>IDENTIFICATION</scope>
    <source>
        <strain evidence="3">Yugu1</strain>
    </source>
</reference>
<dbReference type="EMBL" id="AGNK02000720">
    <property type="status" value="NOT_ANNOTATED_CDS"/>
    <property type="molecule type" value="Genomic_DNA"/>
</dbReference>
<keyword evidence="4" id="KW-1185">Reference proteome</keyword>
<name>K4A1A8_SETIT</name>
<dbReference type="HOGENOM" id="CLU_022847_1_1_1"/>
<feature type="domain" description="F-box" evidence="1">
    <location>
        <begin position="15"/>
        <end position="39"/>
    </location>
</feature>
<dbReference type="OMA" id="SKGWCDL"/>
<accession>K4A1A8</accession>
<dbReference type="PANTHER" id="PTHR35546:SF28">
    <property type="entry name" value="F-BOX DOMAIN-CONTAINING PROTEIN"/>
    <property type="match status" value="1"/>
</dbReference>
<dbReference type="EnsemblPlants" id="KQL22785">
    <property type="protein sequence ID" value="KQL22785"/>
    <property type="gene ID" value="SETIT_032651mg"/>
</dbReference>
<proteinExistence type="predicted"/>
<dbReference type="PANTHER" id="PTHR35546">
    <property type="entry name" value="F-BOX PROTEIN INTERACTION DOMAIN PROTEIN-RELATED"/>
    <property type="match status" value="1"/>
</dbReference>
<dbReference type="eggNOG" id="ENOG502R6CZ">
    <property type="taxonomic scope" value="Eukaryota"/>
</dbReference>
<dbReference type="Proteomes" id="UP000004995">
    <property type="component" value="Unassembled WGS sequence"/>
</dbReference>
<evidence type="ECO:0000259" key="2">
    <source>
        <dbReference type="Pfam" id="PF24750"/>
    </source>
</evidence>
<dbReference type="AlphaFoldDB" id="K4A1A8"/>
<dbReference type="InParanoid" id="K4A1A8"/>
<evidence type="ECO:0000313" key="3">
    <source>
        <dbReference type="EnsemblPlants" id="KQL22785"/>
    </source>
</evidence>
<dbReference type="InterPro" id="IPR055290">
    <property type="entry name" value="At3g26010-like"/>
</dbReference>
<organism evidence="3 4">
    <name type="scientific">Setaria italica</name>
    <name type="common">Foxtail millet</name>
    <name type="synonym">Panicum italicum</name>
    <dbReference type="NCBI Taxonomy" id="4555"/>
    <lineage>
        <taxon>Eukaryota</taxon>
        <taxon>Viridiplantae</taxon>
        <taxon>Streptophyta</taxon>
        <taxon>Embryophyta</taxon>
        <taxon>Tracheophyta</taxon>
        <taxon>Spermatophyta</taxon>
        <taxon>Magnoliopsida</taxon>
        <taxon>Liliopsida</taxon>
        <taxon>Poales</taxon>
        <taxon>Poaceae</taxon>
        <taxon>PACMAD clade</taxon>
        <taxon>Panicoideae</taxon>
        <taxon>Panicodae</taxon>
        <taxon>Paniceae</taxon>
        <taxon>Cenchrinae</taxon>
        <taxon>Setaria</taxon>
    </lineage>
</organism>